<dbReference type="Proteomes" id="UP000398389">
    <property type="component" value="Unassembled WGS sequence"/>
</dbReference>
<dbReference type="FunFam" id="3.30.70.2740:FF:000002">
    <property type="entry name" value="D-2-hydroxyglutarate dehydrogenase mitochondrial"/>
    <property type="match status" value="1"/>
</dbReference>
<dbReference type="InterPro" id="IPR016171">
    <property type="entry name" value="Vanillyl_alc_oxidase_C-sub2"/>
</dbReference>
<protein>
    <recommendedName>
        <fullName evidence="12">D-2-hydroxyglutarate dehydrogenase, mitochondrial</fullName>
        <ecNumber evidence="11">1.1.99.39</ecNumber>
        <ecNumber evidence="17">1.1.99.40</ecNumber>
    </recommendedName>
    <alternativeName>
        <fullName evidence="18">D-lactate ferricytochrome C oxidoreductase</fullName>
    </alternativeName>
</protein>
<evidence type="ECO:0000256" key="1">
    <source>
        <dbReference type="ARBA" id="ARBA00001974"/>
    </source>
</evidence>
<dbReference type="GeneID" id="43584990"/>
<dbReference type="Pfam" id="PF02913">
    <property type="entry name" value="FAD-oxidase_C"/>
    <property type="match status" value="1"/>
</dbReference>
<evidence type="ECO:0000256" key="16">
    <source>
        <dbReference type="ARBA" id="ARBA00051436"/>
    </source>
</evidence>
<dbReference type="PROSITE" id="PS51387">
    <property type="entry name" value="FAD_PCMH"/>
    <property type="match status" value="1"/>
</dbReference>
<dbReference type="EC" id="1.1.99.39" evidence="11"/>
<proteinExistence type="inferred from homology"/>
<dbReference type="InterPro" id="IPR016166">
    <property type="entry name" value="FAD-bd_PCMH"/>
</dbReference>
<evidence type="ECO:0000256" key="5">
    <source>
        <dbReference type="ARBA" id="ARBA00022723"/>
    </source>
</evidence>
<evidence type="ECO:0000256" key="15">
    <source>
        <dbReference type="ARBA" id="ARBA00050208"/>
    </source>
</evidence>
<evidence type="ECO:0000256" key="17">
    <source>
        <dbReference type="ARBA" id="ARBA00066713"/>
    </source>
</evidence>
<evidence type="ECO:0000256" key="3">
    <source>
        <dbReference type="ARBA" id="ARBA00008000"/>
    </source>
</evidence>
<evidence type="ECO:0000313" key="20">
    <source>
        <dbReference type="EMBL" id="VVT58378.1"/>
    </source>
</evidence>
<dbReference type="GO" id="GO:0005739">
    <property type="term" value="C:mitochondrion"/>
    <property type="evidence" value="ECO:0007669"/>
    <property type="project" value="UniProtKB-SubCell"/>
</dbReference>
<dbReference type="FunFam" id="3.30.43.10:FF:000002">
    <property type="entry name" value="D-2-hydroxyglutarate dehydrogenase, mitochondrial"/>
    <property type="match status" value="1"/>
</dbReference>
<dbReference type="Gene3D" id="3.30.43.10">
    <property type="entry name" value="Uridine Diphospho-n-acetylenolpyruvylglucosamine Reductase, domain 2"/>
    <property type="match status" value="1"/>
</dbReference>
<dbReference type="PANTHER" id="PTHR43716">
    <property type="entry name" value="D-2-HYDROXYGLUTARATE DEHYDROGENASE, MITOCHONDRIAL"/>
    <property type="match status" value="1"/>
</dbReference>
<gene>
    <name evidence="20" type="ORF">SAPINGB_P006176</name>
</gene>
<comment type="catalytic activity">
    <reaction evidence="16">
        <text>(R)-lactate + 2 Fe(III)-[cytochrome c] = 2 Fe(II)-[cytochrome c] + pyruvate + 2 H(+)</text>
        <dbReference type="Rhea" id="RHEA:13521"/>
        <dbReference type="Rhea" id="RHEA-COMP:10350"/>
        <dbReference type="Rhea" id="RHEA-COMP:14399"/>
        <dbReference type="ChEBI" id="CHEBI:15361"/>
        <dbReference type="ChEBI" id="CHEBI:15378"/>
        <dbReference type="ChEBI" id="CHEBI:16004"/>
        <dbReference type="ChEBI" id="CHEBI:29033"/>
        <dbReference type="ChEBI" id="CHEBI:29034"/>
        <dbReference type="EC" id="1.1.2.4"/>
    </reaction>
</comment>
<sequence length="561" mass="60959">MIRSARAFASVAPRATAIAAIARPAILRSIAVPLISIATSTSGSARSFSATPTPHSSKTVKLTSETYPEIKRADFSKISAEDIAFFKSVLPETAVLEASKDDLENYNQDWMRKYKGQAQIVLKPSNAEQISKILQHCNQRHLAVVPQGGNTGLVGGSVPVFDEIVISLTNMNKVRSFDPVTGILVADAGLILENADQYVAEHGFIFPLDLGAKGSCHIGGNVATNAGGLRLLRYGSLHGSVLGIEAVLADGTIVHNLSKLRKDNTGYDLKQLFIGSEGTLGVITGVSILCPPRPTAVNIAFLGLESFEKVQETFVKAKRELSEILSAFECMDNTTQDLVEMHTDLVRPLSEKYPFYVLIETSGSSKEHDDEKLAAFLESAMSGENADGSTSEPVILDGVLAQDSTDVHNLWQWRELIPEALSKNGGVYKYDVSIPLNRLYDLVIDVQKRLADGGVVDGDAHNSSPDALPVIAAAGYGHIGDGNLHLNVSVRRYDKAVEKLLEPYVYEWIEKVQGSISAEHGLGLQKKNYIGYSKNEGMLALMRRTKNEYDPNGILNPYKYL</sequence>
<dbReference type="GO" id="GO:0051990">
    <property type="term" value="F:(R)-2-hydroxyglutarate dehydrogenase activity"/>
    <property type="evidence" value="ECO:0007669"/>
    <property type="project" value="UniProtKB-EC"/>
</dbReference>
<dbReference type="RefSeq" id="XP_031856781.1">
    <property type="nucleotide sequence ID" value="XM_032000890.1"/>
</dbReference>
<evidence type="ECO:0000256" key="6">
    <source>
        <dbReference type="ARBA" id="ARBA00022827"/>
    </source>
</evidence>
<keyword evidence="5" id="KW-0479">Metal-binding</keyword>
<keyword evidence="8" id="KW-0809">Transit peptide</keyword>
<dbReference type="SUPFAM" id="SSF56176">
    <property type="entry name" value="FAD-binding/transporter-associated domain-like"/>
    <property type="match status" value="1"/>
</dbReference>
<dbReference type="InterPro" id="IPR006094">
    <property type="entry name" value="Oxid_FAD_bind_N"/>
</dbReference>
<dbReference type="InterPro" id="IPR016164">
    <property type="entry name" value="FAD-linked_Oxase-like_C"/>
</dbReference>
<dbReference type="EC" id="1.1.99.40" evidence="17"/>
<keyword evidence="4" id="KW-0285">Flavoprotein</keyword>
<dbReference type="PANTHER" id="PTHR43716:SF1">
    <property type="entry name" value="D-2-HYDROXYGLUTARATE DEHYDROGENASE, MITOCHONDRIAL"/>
    <property type="match status" value="1"/>
</dbReference>
<comment type="catalytic activity">
    <reaction evidence="15">
        <text>(R)-2-hydroxyglutarate + pyruvate = (R)-lactate + 2-oxoglutarate</text>
        <dbReference type="Rhea" id="RHEA:51608"/>
        <dbReference type="ChEBI" id="CHEBI:15361"/>
        <dbReference type="ChEBI" id="CHEBI:15801"/>
        <dbReference type="ChEBI" id="CHEBI:16004"/>
        <dbReference type="ChEBI" id="CHEBI:16810"/>
        <dbReference type="EC" id="1.1.99.40"/>
    </reaction>
</comment>
<name>A0A5E8C8T0_9ASCO</name>
<dbReference type="InterPro" id="IPR016169">
    <property type="entry name" value="FAD-bd_PCMH_sub2"/>
</dbReference>
<dbReference type="Pfam" id="PF01565">
    <property type="entry name" value="FAD_binding_4"/>
    <property type="match status" value="1"/>
</dbReference>
<evidence type="ECO:0000256" key="9">
    <source>
        <dbReference type="ARBA" id="ARBA00023002"/>
    </source>
</evidence>
<comment type="function">
    <text evidence="13">Catalyzes the oxidation of D-2-hydroxyglutarate (D-2-HG) to alpha-ketoglutarate. Also catalyzes the oxidation of other D-2-hydroxyacids, such as D-malate (D-MAL) and D-lactate (D-LAC). Exhibits high activities towards D-2-HG and D-MAL but a very weak activity towards D-LAC.</text>
</comment>
<evidence type="ECO:0000256" key="4">
    <source>
        <dbReference type="ARBA" id="ARBA00022630"/>
    </source>
</evidence>
<dbReference type="GO" id="GO:0004458">
    <property type="term" value="F:D-lactate dehydrogenase (cytochrome) activity"/>
    <property type="evidence" value="ECO:0007669"/>
    <property type="project" value="UniProtKB-EC"/>
</dbReference>
<feature type="domain" description="FAD-binding PCMH-type" evidence="19">
    <location>
        <begin position="114"/>
        <end position="293"/>
    </location>
</feature>
<evidence type="ECO:0000256" key="11">
    <source>
        <dbReference type="ARBA" id="ARBA00039003"/>
    </source>
</evidence>
<evidence type="ECO:0000259" key="19">
    <source>
        <dbReference type="PROSITE" id="PS51387"/>
    </source>
</evidence>
<reference evidence="20 21" key="1">
    <citation type="submission" date="2019-09" db="EMBL/GenBank/DDBJ databases">
        <authorList>
            <person name="Brejova B."/>
        </authorList>
    </citation>
    <scope>NUCLEOTIDE SEQUENCE [LARGE SCALE GENOMIC DNA]</scope>
</reference>
<organism evidence="20 21">
    <name type="scientific">Magnusiomyces paraingens</name>
    <dbReference type="NCBI Taxonomy" id="2606893"/>
    <lineage>
        <taxon>Eukaryota</taxon>
        <taxon>Fungi</taxon>
        <taxon>Dikarya</taxon>
        <taxon>Ascomycota</taxon>
        <taxon>Saccharomycotina</taxon>
        <taxon>Dipodascomycetes</taxon>
        <taxon>Dipodascales</taxon>
        <taxon>Dipodascaceae</taxon>
        <taxon>Magnusiomyces</taxon>
    </lineage>
</organism>
<evidence type="ECO:0000256" key="12">
    <source>
        <dbReference type="ARBA" id="ARBA00039639"/>
    </source>
</evidence>
<dbReference type="InterPro" id="IPR004113">
    <property type="entry name" value="FAD-bd_oxidored_4_C"/>
</dbReference>
<keyword evidence="21" id="KW-1185">Reference proteome</keyword>
<evidence type="ECO:0000256" key="13">
    <source>
        <dbReference type="ARBA" id="ARBA00045410"/>
    </source>
</evidence>
<evidence type="ECO:0000256" key="10">
    <source>
        <dbReference type="ARBA" id="ARBA00023128"/>
    </source>
</evidence>
<keyword evidence="6" id="KW-0274">FAD</keyword>
<dbReference type="InterPro" id="IPR016167">
    <property type="entry name" value="FAD-bd_PCMH_sub1"/>
</dbReference>
<keyword evidence="7" id="KW-0862">Zinc</keyword>
<dbReference type="InterPro" id="IPR051264">
    <property type="entry name" value="FAD-oxidored/transferase_4"/>
</dbReference>
<dbReference type="SUPFAM" id="SSF55103">
    <property type="entry name" value="FAD-linked oxidases, C-terminal domain"/>
    <property type="match status" value="1"/>
</dbReference>
<dbReference type="FunFam" id="3.30.465.10:FF:000053">
    <property type="entry name" value="D-lactate dehydrogenase (Cytochrome), putative"/>
    <property type="match status" value="1"/>
</dbReference>
<evidence type="ECO:0000256" key="8">
    <source>
        <dbReference type="ARBA" id="ARBA00022946"/>
    </source>
</evidence>
<keyword evidence="9" id="KW-0560">Oxidoreductase</keyword>
<keyword evidence="10" id="KW-0496">Mitochondrion</keyword>
<dbReference type="AlphaFoldDB" id="A0A5E8C8T0"/>
<comment type="subcellular location">
    <subcellularLocation>
        <location evidence="2">Mitochondrion</location>
    </subcellularLocation>
</comment>
<dbReference type="InterPro" id="IPR036318">
    <property type="entry name" value="FAD-bd_PCMH-like_sf"/>
</dbReference>
<dbReference type="GO" id="GO:0071949">
    <property type="term" value="F:FAD binding"/>
    <property type="evidence" value="ECO:0007669"/>
    <property type="project" value="InterPro"/>
</dbReference>
<accession>A0A5E8C8T0</accession>
<evidence type="ECO:0000313" key="21">
    <source>
        <dbReference type="Proteomes" id="UP000398389"/>
    </source>
</evidence>
<dbReference type="OrthoDB" id="5332616at2759"/>
<evidence type="ECO:0000256" key="18">
    <source>
        <dbReference type="ARBA" id="ARBA00083446"/>
    </source>
</evidence>
<dbReference type="EMBL" id="CABVLU010000005">
    <property type="protein sequence ID" value="VVT58378.1"/>
    <property type="molecule type" value="Genomic_DNA"/>
</dbReference>
<evidence type="ECO:0000256" key="7">
    <source>
        <dbReference type="ARBA" id="ARBA00022833"/>
    </source>
</evidence>
<comment type="catalytic activity">
    <reaction evidence="14">
        <text>(R)-malate + A = oxaloacetate + AH2</text>
        <dbReference type="Rhea" id="RHEA:67460"/>
        <dbReference type="ChEBI" id="CHEBI:13193"/>
        <dbReference type="ChEBI" id="CHEBI:15588"/>
        <dbReference type="ChEBI" id="CHEBI:16452"/>
        <dbReference type="ChEBI" id="CHEBI:17499"/>
    </reaction>
    <physiologicalReaction direction="left-to-right" evidence="14">
        <dbReference type="Rhea" id="RHEA:67461"/>
    </physiologicalReaction>
</comment>
<dbReference type="Gene3D" id="3.30.70.2190">
    <property type="match status" value="1"/>
</dbReference>
<dbReference type="FunFam" id="3.30.70.2190:FF:000001">
    <property type="entry name" value="D-2-hydroxyglutarate dehydrogenase mitochondrial"/>
    <property type="match status" value="1"/>
</dbReference>
<dbReference type="GO" id="GO:0046872">
    <property type="term" value="F:metal ion binding"/>
    <property type="evidence" value="ECO:0007669"/>
    <property type="project" value="UniProtKB-KW"/>
</dbReference>
<dbReference type="Gene3D" id="3.30.70.2740">
    <property type="match status" value="1"/>
</dbReference>
<dbReference type="Gene3D" id="3.30.465.10">
    <property type="match status" value="1"/>
</dbReference>
<comment type="cofactor">
    <cofactor evidence="1">
        <name>FAD</name>
        <dbReference type="ChEBI" id="CHEBI:57692"/>
    </cofactor>
</comment>
<dbReference type="FunFam" id="1.10.45.10:FF:000001">
    <property type="entry name" value="D-lactate dehydrogenase mitochondrial"/>
    <property type="match status" value="1"/>
</dbReference>
<comment type="similarity">
    <text evidence="3">Belongs to the FAD-binding oxidoreductase/transferase type 4 family.</text>
</comment>
<dbReference type="Gene3D" id="1.10.45.10">
    <property type="entry name" value="Vanillyl-alcohol Oxidase, Chain A, domain 4"/>
    <property type="match status" value="1"/>
</dbReference>
<evidence type="ECO:0000256" key="14">
    <source>
        <dbReference type="ARBA" id="ARBA00049267"/>
    </source>
</evidence>
<dbReference type="GO" id="GO:0006108">
    <property type="term" value="P:malate metabolic process"/>
    <property type="evidence" value="ECO:0007669"/>
    <property type="project" value="UniProtKB-ARBA"/>
</dbReference>
<dbReference type="GO" id="GO:0006089">
    <property type="term" value="P:lactate metabolic process"/>
    <property type="evidence" value="ECO:0007669"/>
    <property type="project" value="UniProtKB-ARBA"/>
</dbReference>
<evidence type="ECO:0000256" key="2">
    <source>
        <dbReference type="ARBA" id="ARBA00004173"/>
    </source>
</evidence>